<dbReference type="InterPro" id="IPR012677">
    <property type="entry name" value="Nucleotide-bd_a/b_plait_sf"/>
</dbReference>
<organism evidence="4 5">
    <name type="scientific">candidate division WOR-3 bacterium</name>
    <dbReference type="NCBI Taxonomy" id="2052148"/>
    <lineage>
        <taxon>Bacteria</taxon>
        <taxon>Bacteria division WOR-3</taxon>
    </lineage>
</organism>
<dbReference type="Proteomes" id="UP000779900">
    <property type="component" value="Unassembled WGS sequence"/>
</dbReference>
<accession>A0A937XDS8</accession>
<dbReference type="Pfam" id="PF00076">
    <property type="entry name" value="RRM_1"/>
    <property type="match status" value="1"/>
</dbReference>
<dbReference type="InterPro" id="IPR035979">
    <property type="entry name" value="RBD_domain_sf"/>
</dbReference>
<feature type="region of interest" description="Disordered" evidence="2">
    <location>
        <begin position="80"/>
        <end position="105"/>
    </location>
</feature>
<feature type="domain" description="RRM" evidence="3">
    <location>
        <begin position="3"/>
        <end position="81"/>
    </location>
</feature>
<evidence type="ECO:0000256" key="2">
    <source>
        <dbReference type="SAM" id="MobiDB-lite"/>
    </source>
</evidence>
<dbReference type="PROSITE" id="PS50102">
    <property type="entry name" value="RRM"/>
    <property type="match status" value="1"/>
</dbReference>
<gene>
    <name evidence="4" type="ORF">FJY68_05640</name>
</gene>
<name>A0A937XDS8_UNCW3</name>
<dbReference type="InterPro" id="IPR000504">
    <property type="entry name" value="RRM_dom"/>
</dbReference>
<proteinExistence type="predicted"/>
<feature type="compositionally biased region" description="Gly residues" evidence="2">
    <location>
        <begin position="86"/>
        <end position="95"/>
    </location>
</feature>
<dbReference type="Gene3D" id="3.30.70.330">
    <property type="match status" value="1"/>
</dbReference>
<evidence type="ECO:0000259" key="3">
    <source>
        <dbReference type="PROSITE" id="PS50102"/>
    </source>
</evidence>
<sequence length="105" mass="11221">MGTRIFVGNLPFSATEDQLRQLFATHGEVASVSIVKDKFTDRSRGFAFVEMSNADAATAAIAALANHSMDNRPLTINVARERTEGGSRGGYGGGRSGDRSSGNRW</sequence>
<evidence type="ECO:0000313" key="5">
    <source>
        <dbReference type="Proteomes" id="UP000779900"/>
    </source>
</evidence>
<evidence type="ECO:0000313" key="4">
    <source>
        <dbReference type="EMBL" id="MBM3331322.1"/>
    </source>
</evidence>
<evidence type="ECO:0000256" key="1">
    <source>
        <dbReference type="ARBA" id="ARBA00022884"/>
    </source>
</evidence>
<dbReference type="EMBL" id="VGIR01000025">
    <property type="protein sequence ID" value="MBM3331322.1"/>
    <property type="molecule type" value="Genomic_DNA"/>
</dbReference>
<dbReference type="AlphaFoldDB" id="A0A937XDS8"/>
<dbReference type="SMART" id="SM00360">
    <property type="entry name" value="RRM"/>
    <property type="match status" value="1"/>
</dbReference>
<comment type="caution">
    <text evidence="4">The sequence shown here is derived from an EMBL/GenBank/DDBJ whole genome shotgun (WGS) entry which is preliminary data.</text>
</comment>
<dbReference type="InterPro" id="IPR052462">
    <property type="entry name" value="SLIRP/GR-RBP-like"/>
</dbReference>
<dbReference type="SUPFAM" id="SSF54928">
    <property type="entry name" value="RNA-binding domain, RBD"/>
    <property type="match status" value="1"/>
</dbReference>
<protein>
    <submittedName>
        <fullName evidence="4">RNA-binding protein</fullName>
    </submittedName>
</protein>
<reference evidence="4" key="1">
    <citation type="submission" date="2019-03" db="EMBL/GenBank/DDBJ databases">
        <title>Lake Tanganyika Metagenome-Assembled Genomes (MAGs).</title>
        <authorList>
            <person name="Tran P."/>
        </authorList>
    </citation>
    <scope>NUCLEOTIDE SEQUENCE</scope>
    <source>
        <strain evidence="4">K_DeepCast_150m_m2_040</strain>
    </source>
</reference>
<keyword evidence="1" id="KW-0694">RNA-binding</keyword>
<dbReference type="PANTHER" id="PTHR48027">
    <property type="entry name" value="HETEROGENEOUS NUCLEAR RIBONUCLEOPROTEIN 87F-RELATED"/>
    <property type="match status" value="1"/>
</dbReference>
<dbReference type="GO" id="GO:0003723">
    <property type="term" value="F:RNA binding"/>
    <property type="evidence" value="ECO:0007669"/>
    <property type="project" value="UniProtKB-KW"/>
</dbReference>